<feature type="domain" description="Glycosyltransferase subfamily 4-like N-terminal" evidence="2">
    <location>
        <begin position="19"/>
        <end position="169"/>
    </location>
</feature>
<dbReference type="Gene3D" id="3.40.50.2000">
    <property type="entry name" value="Glycogen Phosphorylase B"/>
    <property type="match status" value="2"/>
</dbReference>
<dbReference type="InterPro" id="IPR001296">
    <property type="entry name" value="Glyco_trans_1"/>
</dbReference>
<accession>A0A1G2QF77</accession>
<protein>
    <recommendedName>
        <fullName evidence="5">Glycosyltransferase subfamily 4-like N-terminal domain-containing protein</fullName>
    </recommendedName>
</protein>
<dbReference type="CDD" id="cd03801">
    <property type="entry name" value="GT4_PimA-like"/>
    <property type="match status" value="1"/>
</dbReference>
<feature type="domain" description="Glycosyl transferase family 1" evidence="1">
    <location>
        <begin position="173"/>
        <end position="341"/>
    </location>
</feature>
<dbReference type="Pfam" id="PF13439">
    <property type="entry name" value="Glyco_transf_4"/>
    <property type="match status" value="1"/>
</dbReference>
<dbReference type="SUPFAM" id="SSF53756">
    <property type="entry name" value="UDP-Glycosyltransferase/glycogen phosphorylase"/>
    <property type="match status" value="1"/>
</dbReference>
<dbReference type="InterPro" id="IPR050194">
    <property type="entry name" value="Glycosyltransferase_grp1"/>
</dbReference>
<organism evidence="3 4">
    <name type="scientific">Candidatus Vogelbacteria bacterium RIFOXYB1_FULL_42_16</name>
    <dbReference type="NCBI Taxonomy" id="1802436"/>
    <lineage>
        <taxon>Bacteria</taxon>
        <taxon>Candidatus Vogeliibacteriota</taxon>
    </lineage>
</organism>
<dbReference type="GO" id="GO:0016757">
    <property type="term" value="F:glycosyltransferase activity"/>
    <property type="evidence" value="ECO:0007669"/>
    <property type="project" value="InterPro"/>
</dbReference>
<dbReference type="STRING" id="1802436.A2370_03050"/>
<dbReference type="Proteomes" id="UP000176222">
    <property type="component" value="Unassembled WGS sequence"/>
</dbReference>
<evidence type="ECO:0000313" key="3">
    <source>
        <dbReference type="EMBL" id="OHA59137.1"/>
    </source>
</evidence>
<gene>
    <name evidence="3" type="ORF">A2370_03050</name>
</gene>
<evidence type="ECO:0000259" key="1">
    <source>
        <dbReference type="Pfam" id="PF00534"/>
    </source>
</evidence>
<evidence type="ECO:0008006" key="5">
    <source>
        <dbReference type="Google" id="ProtNLM"/>
    </source>
</evidence>
<dbReference type="PANTHER" id="PTHR45947">
    <property type="entry name" value="SULFOQUINOVOSYL TRANSFERASE SQD2"/>
    <property type="match status" value="1"/>
</dbReference>
<evidence type="ECO:0000313" key="4">
    <source>
        <dbReference type="Proteomes" id="UP000176222"/>
    </source>
</evidence>
<dbReference type="PANTHER" id="PTHR45947:SF3">
    <property type="entry name" value="SULFOQUINOVOSYL TRANSFERASE SQD2"/>
    <property type="match status" value="1"/>
</dbReference>
<dbReference type="AlphaFoldDB" id="A0A1G2QF77"/>
<reference evidence="3 4" key="1">
    <citation type="journal article" date="2016" name="Nat. Commun.">
        <title>Thousands of microbial genomes shed light on interconnected biogeochemical processes in an aquifer system.</title>
        <authorList>
            <person name="Anantharaman K."/>
            <person name="Brown C.T."/>
            <person name="Hug L.A."/>
            <person name="Sharon I."/>
            <person name="Castelle C.J."/>
            <person name="Probst A.J."/>
            <person name="Thomas B.C."/>
            <person name="Singh A."/>
            <person name="Wilkins M.J."/>
            <person name="Karaoz U."/>
            <person name="Brodie E.L."/>
            <person name="Williams K.H."/>
            <person name="Hubbard S.S."/>
            <person name="Banfield J.F."/>
        </authorList>
    </citation>
    <scope>NUCLEOTIDE SEQUENCE [LARGE SCALE GENOMIC DNA]</scope>
</reference>
<dbReference type="InterPro" id="IPR028098">
    <property type="entry name" value="Glyco_trans_4-like_N"/>
</dbReference>
<comment type="caution">
    <text evidence="3">The sequence shown here is derived from an EMBL/GenBank/DDBJ whole genome shotgun (WGS) entry which is preliminary data.</text>
</comment>
<proteinExistence type="predicted"/>
<dbReference type="Pfam" id="PF00534">
    <property type="entry name" value="Glycos_transf_1"/>
    <property type="match status" value="1"/>
</dbReference>
<dbReference type="EMBL" id="MHTH01000005">
    <property type="protein sequence ID" value="OHA59137.1"/>
    <property type="molecule type" value="Genomic_DNA"/>
</dbReference>
<sequence>MTRKLKIGYVTTSLSSIDGWGRYSKSLVEAVSTKAETIVLTANRSNNESKKNISVYDVLPVPSFHPVVQLKVLWYSLVYFRKCDVVHSLVEAYSPGLALASYLLGSKLIMTLHGTYAVPPTKFSIKKLLMRIAYSRVLIATTGSKYTEQKVREIVNFGECRFIPNGVDDQIFYRLPEARNENYLITVGALKARKGADLVVRSMPLLIHQFPNLKYKIVGISDDENFIKLLHELIKKNNLENRVELLGRVDDSDLRALYNNASVFILAARDSGGNFEGFPMVFYEANACGVPVITTKGFGSEYAIKNGQNGFVVEPDSPEAIALAVKKIMASEEAYNSFQRASLQEAARHTWVKIADRILEMYRDASK</sequence>
<name>A0A1G2QF77_9BACT</name>
<evidence type="ECO:0000259" key="2">
    <source>
        <dbReference type="Pfam" id="PF13439"/>
    </source>
</evidence>